<comment type="caution">
    <text evidence="1">The sequence shown here is derived from an EMBL/GenBank/DDBJ whole genome shotgun (WGS) entry which is preliminary data.</text>
</comment>
<dbReference type="AlphaFoldDB" id="A0A8S1Q123"/>
<accession>A0A8S1Q123</accession>
<reference evidence="1" key="1">
    <citation type="submission" date="2021-01" db="EMBL/GenBank/DDBJ databases">
        <authorList>
            <consortium name="Genoscope - CEA"/>
            <person name="William W."/>
        </authorList>
    </citation>
    <scope>NUCLEOTIDE SEQUENCE</scope>
</reference>
<protein>
    <submittedName>
        <fullName evidence="1">Uncharacterized protein</fullName>
    </submittedName>
</protein>
<proteinExistence type="predicted"/>
<evidence type="ECO:0000313" key="1">
    <source>
        <dbReference type="EMBL" id="CAD8108558.1"/>
    </source>
</evidence>
<organism evidence="1 2">
    <name type="scientific">Paramecium primaurelia</name>
    <dbReference type="NCBI Taxonomy" id="5886"/>
    <lineage>
        <taxon>Eukaryota</taxon>
        <taxon>Sar</taxon>
        <taxon>Alveolata</taxon>
        <taxon>Ciliophora</taxon>
        <taxon>Intramacronucleata</taxon>
        <taxon>Oligohymenophorea</taxon>
        <taxon>Peniculida</taxon>
        <taxon>Parameciidae</taxon>
        <taxon>Paramecium</taxon>
    </lineage>
</organism>
<name>A0A8S1Q123_PARPR</name>
<evidence type="ECO:0000313" key="2">
    <source>
        <dbReference type="Proteomes" id="UP000688137"/>
    </source>
</evidence>
<sequence>MQQQISTRQTNQIRPSMFLNNLDLNSVLLSPKLISSDLEKSPLINQLKINKKRDATKLPVIKEKSAISISNKESLENTLYNNSSSQLTSMKVTFQSGDNIKLPPIQFTSPQNVTKHKKNFTEGNLVKKRVEFRASILVIDFINQVMKKDKIDGSAKPLIRKGMKRQQTKLLPILG</sequence>
<keyword evidence="2" id="KW-1185">Reference proteome</keyword>
<dbReference type="OMA" id="DFINQVM"/>
<gene>
    <name evidence="1" type="ORF">PPRIM_AZ9-3.1.T1370119</name>
</gene>
<dbReference type="Proteomes" id="UP000688137">
    <property type="component" value="Unassembled WGS sequence"/>
</dbReference>
<dbReference type="EMBL" id="CAJJDM010000140">
    <property type="protein sequence ID" value="CAD8108558.1"/>
    <property type="molecule type" value="Genomic_DNA"/>
</dbReference>